<evidence type="ECO:0000313" key="4">
    <source>
        <dbReference type="Proteomes" id="UP001153069"/>
    </source>
</evidence>
<feature type="region of interest" description="Disordered" evidence="1">
    <location>
        <begin position="280"/>
        <end position="314"/>
    </location>
</feature>
<keyword evidence="4" id="KW-1185">Reference proteome</keyword>
<evidence type="ECO:0000256" key="1">
    <source>
        <dbReference type="SAM" id="MobiDB-lite"/>
    </source>
</evidence>
<gene>
    <name evidence="3" type="ORF">SEMRO_591_G172060.1</name>
</gene>
<feature type="region of interest" description="Disordered" evidence="1">
    <location>
        <begin position="397"/>
        <end position="452"/>
    </location>
</feature>
<dbReference type="Pfam" id="PF05028">
    <property type="entry name" value="PARG_cat_C"/>
    <property type="match status" value="1"/>
</dbReference>
<sequence length="870" mass="96596">MLVCYWSPKIVEFWEHYREQRQDRLMLLTAGTETEDKEDLAEESAFNPMKSPEAAPLSPTPSDTCPDPRFTGGFIFESLEPRQQAQKPGGNPASPSELPIGPQSDPLDSDIDLSNLSLVPVGPPRPSDSRIMAEFLAAAVLMVLVWFSVCYRQLQHSSRKQETEPISQEAQREKRPETAALPEPELEQMERRPTTCRVKSMMTGVDVVVQQDDESQPGAIVEVELSRQLCRSNSHKSTVSVRSARSTRSVRTTPSEDKVLESCNHVFEDEEHNHAIYQLTTTAPVEQRNPQDEDTASSSTGRRTEREGNQPNKTKMCHRCKTTLDASWRFCCSCGATVSILASTPIQLHTSSFRTAVEDDDLEIVRSRSEECTASTTEHVLKRTNSTGSMSYLTARSVQSRAKEAEENSHTNAREAIEPQDETVQADHPKKPTTTSLEKLARNKASGQQEDEELIHKDDYPAPFCLSDDVTSNISLFDQIPQYPSAVTITDPVAVAAILGGGAVAVQESSMMDPLNIKFRRTDSVCIGSRLWPLAHLQTRYPPKWGHPNKEVIAQVSWSSSATPKPEVVTTSSSLEEWIRASRWSRPSALPKRVKRAKVYVESSNFSYDTSGTKRDHRTTHWHLNFAGDRLFRAGEGTTFEEEELQVLEHPCLASLAIAIQDARVHRVEGLSTLTHEPEVGPTPILIKGAQRTCHINTRRLDPEFLDGAAPEEVREATEALQIPVTINIAALPAIPRGEGRYTVSQIRRLFIYAYTGFRAVVLESGGRKPVLHTGFWGCDDLQGGNKGLTSAIQILAAGTAGIKYIHFKPGDNSAFDRSAMWHGINVANALHGQTFDSVVKLLVSSGYSWSDQDRSHLPYQPPPASIWTN</sequence>
<feature type="compositionally biased region" description="Low complexity" evidence="1">
    <location>
        <begin position="237"/>
        <end position="253"/>
    </location>
</feature>
<feature type="compositionally biased region" description="Basic and acidic residues" evidence="1">
    <location>
        <begin position="401"/>
        <end position="417"/>
    </location>
</feature>
<evidence type="ECO:0000313" key="3">
    <source>
        <dbReference type="EMBL" id="CAB9513440.1"/>
    </source>
</evidence>
<dbReference type="EMBL" id="CAICTM010000590">
    <property type="protein sequence ID" value="CAB9513440.1"/>
    <property type="molecule type" value="Genomic_DNA"/>
</dbReference>
<name>A0A9N8E7D6_9STRA</name>
<dbReference type="AlphaFoldDB" id="A0A9N8E7D6"/>
<protein>
    <submittedName>
        <fullName evidence="3">Poly (ADP-ribose) glycohydrolase (PARG)</fullName>
    </submittedName>
</protein>
<dbReference type="GO" id="GO:0004649">
    <property type="term" value="F:poly(ADP-ribose) glycohydrolase activity"/>
    <property type="evidence" value="ECO:0007669"/>
    <property type="project" value="InterPro"/>
</dbReference>
<dbReference type="Proteomes" id="UP001153069">
    <property type="component" value="Unassembled WGS sequence"/>
</dbReference>
<dbReference type="InterPro" id="IPR046372">
    <property type="entry name" value="PARG_cat_C"/>
</dbReference>
<dbReference type="OrthoDB" id="1937899at2759"/>
<feature type="region of interest" description="Disordered" evidence="1">
    <location>
        <begin position="158"/>
        <end position="191"/>
    </location>
</feature>
<feature type="region of interest" description="Disordered" evidence="1">
    <location>
        <begin position="34"/>
        <end position="119"/>
    </location>
</feature>
<evidence type="ECO:0000259" key="2">
    <source>
        <dbReference type="Pfam" id="PF05028"/>
    </source>
</evidence>
<reference evidence="3" key="1">
    <citation type="submission" date="2020-06" db="EMBL/GenBank/DDBJ databases">
        <authorList>
            <consortium name="Plant Systems Biology data submission"/>
        </authorList>
    </citation>
    <scope>NUCLEOTIDE SEQUENCE</scope>
    <source>
        <strain evidence="3">D6</strain>
    </source>
</reference>
<organism evidence="3 4">
    <name type="scientific">Seminavis robusta</name>
    <dbReference type="NCBI Taxonomy" id="568900"/>
    <lineage>
        <taxon>Eukaryota</taxon>
        <taxon>Sar</taxon>
        <taxon>Stramenopiles</taxon>
        <taxon>Ochrophyta</taxon>
        <taxon>Bacillariophyta</taxon>
        <taxon>Bacillariophyceae</taxon>
        <taxon>Bacillariophycidae</taxon>
        <taxon>Naviculales</taxon>
        <taxon>Naviculaceae</taxon>
        <taxon>Seminavis</taxon>
    </lineage>
</organism>
<dbReference type="GO" id="GO:0006282">
    <property type="term" value="P:regulation of DNA repair"/>
    <property type="evidence" value="ECO:0007669"/>
    <property type="project" value="InterPro"/>
</dbReference>
<proteinExistence type="predicted"/>
<accession>A0A9N8E7D6</accession>
<feature type="domain" description="PARG catalytic Macro" evidence="2">
    <location>
        <begin position="728"/>
        <end position="809"/>
    </location>
</feature>
<feature type="region of interest" description="Disordered" evidence="1">
    <location>
        <begin position="236"/>
        <end position="257"/>
    </location>
</feature>
<comment type="caution">
    <text evidence="3">The sequence shown here is derived from an EMBL/GenBank/DDBJ whole genome shotgun (WGS) entry which is preliminary data.</text>
</comment>